<evidence type="ECO:0000256" key="3">
    <source>
        <dbReference type="ARBA" id="ARBA00022502"/>
    </source>
</evidence>
<evidence type="ECO:0000256" key="4">
    <source>
        <dbReference type="ARBA" id="ARBA00022692"/>
    </source>
</evidence>
<keyword evidence="7 8" id="KW-0472">Membrane</keyword>
<keyword evidence="4 8" id="KW-0812">Transmembrane</keyword>
<proteinExistence type="predicted"/>
<organism evidence="9 10">
    <name type="scientific">Symbiochloris irregularis</name>
    <dbReference type="NCBI Taxonomy" id="706552"/>
    <lineage>
        <taxon>Eukaryota</taxon>
        <taxon>Viridiplantae</taxon>
        <taxon>Chlorophyta</taxon>
        <taxon>core chlorophytes</taxon>
        <taxon>Trebouxiophyceae</taxon>
        <taxon>Trebouxiales</taxon>
        <taxon>Trebouxiaceae</taxon>
        <taxon>Symbiochloris</taxon>
    </lineage>
</organism>
<dbReference type="GO" id="GO:0006506">
    <property type="term" value="P:GPI anchor biosynthetic process"/>
    <property type="evidence" value="ECO:0007669"/>
    <property type="project" value="UniProtKB-KW"/>
</dbReference>
<evidence type="ECO:0000256" key="8">
    <source>
        <dbReference type="SAM" id="Phobius"/>
    </source>
</evidence>
<keyword evidence="5" id="KW-0256">Endoplasmic reticulum</keyword>
<evidence type="ECO:0000313" key="9">
    <source>
        <dbReference type="EMBL" id="KAK9806411.1"/>
    </source>
</evidence>
<feature type="transmembrane region" description="Helical" evidence="8">
    <location>
        <begin position="33"/>
        <end position="56"/>
    </location>
</feature>
<evidence type="ECO:0000256" key="2">
    <source>
        <dbReference type="ARBA" id="ARBA00004687"/>
    </source>
</evidence>
<evidence type="ECO:0000256" key="6">
    <source>
        <dbReference type="ARBA" id="ARBA00022989"/>
    </source>
</evidence>
<reference evidence="9 10" key="1">
    <citation type="journal article" date="2024" name="Nat. Commun.">
        <title>Phylogenomics reveals the evolutionary origins of lichenization in chlorophyte algae.</title>
        <authorList>
            <person name="Puginier C."/>
            <person name="Libourel C."/>
            <person name="Otte J."/>
            <person name="Skaloud P."/>
            <person name="Haon M."/>
            <person name="Grisel S."/>
            <person name="Petersen M."/>
            <person name="Berrin J.G."/>
            <person name="Delaux P.M."/>
            <person name="Dal Grande F."/>
            <person name="Keller J."/>
        </authorList>
    </citation>
    <scope>NUCLEOTIDE SEQUENCE [LARGE SCALE GENOMIC DNA]</scope>
    <source>
        <strain evidence="9 10">SAG 2036</strain>
    </source>
</reference>
<evidence type="ECO:0000313" key="10">
    <source>
        <dbReference type="Proteomes" id="UP001465755"/>
    </source>
</evidence>
<keyword evidence="10" id="KW-1185">Reference proteome</keyword>
<dbReference type="Proteomes" id="UP001465755">
    <property type="component" value="Unassembled WGS sequence"/>
</dbReference>
<evidence type="ECO:0000256" key="1">
    <source>
        <dbReference type="ARBA" id="ARBA00004477"/>
    </source>
</evidence>
<comment type="pathway">
    <text evidence="2">Glycolipid biosynthesis; glycosylphosphatidylinositol-anchor biosynthesis.</text>
</comment>
<dbReference type="GO" id="GO:0005789">
    <property type="term" value="C:endoplasmic reticulum membrane"/>
    <property type="evidence" value="ECO:0007669"/>
    <property type="project" value="UniProtKB-SubCell"/>
</dbReference>
<keyword evidence="3" id="KW-0337">GPI-anchor biosynthesis</keyword>
<sequence length="89" mass="9995">MVVPIVSNLGLQGSHWWRIFVELQPSKPAEQQLAVQAYGALLGCWLGAFPVLLNWGTRWQEWPLPSITGALLGLAVGRYGFRSMPRMHH</sequence>
<dbReference type="InterPro" id="IPR009580">
    <property type="entry name" value="GPI_biosynthesis_protein_Pig-F"/>
</dbReference>
<accession>A0AAW1P6E3</accession>
<evidence type="ECO:0000256" key="7">
    <source>
        <dbReference type="ARBA" id="ARBA00023136"/>
    </source>
</evidence>
<comment type="caution">
    <text evidence="9">The sequence shown here is derived from an EMBL/GenBank/DDBJ whole genome shotgun (WGS) entry which is preliminary data.</text>
</comment>
<evidence type="ECO:0000256" key="5">
    <source>
        <dbReference type="ARBA" id="ARBA00022824"/>
    </source>
</evidence>
<dbReference type="Pfam" id="PF06699">
    <property type="entry name" value="PIG-F"/>
    <property type="match status" value="1"/>
</dbReference>
<name>A0AAW1P6E3_9CHLO</name>
<keyword evidence="6 8" id="KW-1133">Transmembrane helix</keyword>
<protein>
    <submittedName>
        <fullName evidence="9">Uncharacterized protein</fullName>
    </submittedName>
</protein>
<gene>
    <name evidence="9" type="ORF">WJX73_003366</name>
</gene>
<dbReference type="EMBL" id="JALJOQ010000038">
    <property type="protein sequence ID" value="KAK9806411.1"/>
    <property type="molecule type" value="Genomic_DNA"/>
</dbReference>
<comment type="subcellular location">
    <subcellularLocation>
        <location evidence="1">Endoplasmic reticulum membrane</location>
        <topology evidence="1">Multi-pass membrane protein</topology>
    </subcellularLocation>
</comment>
<feature type="transmembrane region" description="Helical" evidence="8">
    <location>
        <begin position="62"/>
        <end position="81"/>
    </location>
</feature>
<dbReference type="AlphaFoldDB" id="A0AAW1P6E3"/>